<dbReference type="SUPFAM" id="SSF117281">
    <property type="entry name" value="Kelch motif"/>
    <property type="match status" value="1"/>
</dbReference>
<dbReference type="InterPro" id="IPR015915">
    <property type="entry name" value="Kelch-typ_b-propeller"/>
</dbReference>
<dbReference type="GO" id="GO:0005829">
    <property type="term" value="C:cytosol"/>
    <property type="evidence" value="ECO:0007669"/>
    <property type="project" value="TreeGrafter"/>
</dbReference>
<evidence type="ECO:0000256" key="1">
    <source>
        <dbReference type="ARBA" id="ARBA00022441"/>
    </source>
</evidence>
<feature type="region of interest" description="Disordered" evidence="3">
    <location>
        <begin position="22"/>
        <end position="61"/>
    </location>
</feature>
<reference evidence="4" key="1">
    <citation type="submission" date="2019-07" db="EMBL/GenBank/DDBJ databases">
        <authorList>
            <person name="Dittberner H."/>
        </authorList>
    </citation>
    <scope>NUCLEOTIDE SEQUENCE [LARGE SCALE GENOMIC DNA]</scope>
</reference>
<keyword evidence="2" id="KW-0677">Repeat</keyword>
<name>A0A565C786_9BRAS</name>
<dbReference type="SMART" id="SM00612">
    <property type="entry name" value="Kelch"/>
    <property type="match status" value="2"/>
</dbReference>
<keyword evidence="5" id="KW-1185">Reference proteome</keyword>
<gene>
    <name evidence="4" type="ORF">ANE_LOCUS19892</name>
</gene>
<accession>A0A565C786</accession>
<dbReference type="InterPro" id="IPR052439">
    <property type="entry name" value="F-box/Kelch-repeat"/>
</dbReference>
<dbReference type="Pfam" id="PF01344">
    <property type="entry name" value="Kelch_1"/>
    <property type="match status" value="1"/>
</dbReference>
<evidence type="ECO:0008006" key="6">
    <source>
        <dbReference type="Google" id="ProtNLM"/>
    </source>
</evidence>
<dbReference type="PANTHER" id="PTHR46122:SF7">
    <property type="entry name" value="GALACTOSE OXIDASE_KELCH REPEAT SUPERFAMILY PROTEIN"/>
    <property type="match status" value="1"/>
</dbReference>
<dbReference type="PANTHER" id="PTHR46122">
    <property type="entry name" value="GALACTOSE OXIDASE/KELCH REPEAT PROTEIN-RELATED"/>
    <property type="match status" value="1"/>
</dbReference>
<sequence>MESSLLTFKKNISKECQVPRIGTSLSPSEPKKHLIVGTKPKIPDLNLEPPSDSEEEGKDASDDVPKLLYEVEVEIFARVSCFEYWKLHFLNKQFSQLLKSGEIFKVKRERGLVKPYVLMLTSGDPCWTMIDKSFENFRKLPEIPSDFCFFSCDKETISAGTQLLVVGKEVESIVVWRYELEMHKWTKGPAMITPRVMYGSASRGTDAFFAGGIKFCEKGNPEVCTEAEKYNADTKTWTMIHGMHKRRKFSSGCFLRGKFYVIGGRDENGKNLTCGESYDEVKNSWTLIPDMLKDITFKSSQSPPLIAVVNDNLYLLESSSNELRVYDVNENAWKKLGIVPVKANAAKGWGVAFKSIGDRLLVIGTSPLPRSYIKRMAVYTCRPSPNVEEQVWEETENCCDGVQLSNFIHNCCVMFA</sequence>
<dbReference type="Gene3D" id="2.120.10.80">
    <property type="entry name" value="Kelch-type beta propeller"/>
    <property type="match status" value="1"/>
</dbReference>
<proteinExistence type="predicted"/>
<organism evidence="4 5">
    <name type="scientific">Arabis nemorensis</name>
    <dbReference type="NCBI Taxonomy" id="586526"/>
    <lineage>
        <taxon>Eukaryota</taxon>
        <taxon>Viridiplantae</taxon>
        <taxon>Streptophyta</taxon>
        <taxon>Embryophyta</taxon>
        <taxon>Tracheophyta</taxon>
        <taxon>Spermatophyta</taxon>
        <taxon>Magnoliopsida</taxon>
        <taxon>eudicotyledons</taxon>
        <taxon>Gunneridae</taxon>
        <taxon>Pentapetalae</taxon>
        <taxon>rosids</taxon>
        <taxon>malvids</taxon>
        <taxon>Brassicales</taxon>
        <taxon>Brassicaceae</taxon>
        <taxon>Arabideae</taxon>
        <taxon>Arabis</taxon>
    </lineage>
</organism>
<comment type="caution">
    <text evidence="4">The sequence shown here is derived from an EMBL/GenBank/DDBJ whole genome shotgun (WGS) entry which is preliminary data.</text>
</comment>
<evidence type="ECO:0000256" key="2">
    <source>
        <dbReference type="ARBA" id="ARBA00022737"/>
    </source>
</evidence>
<keyword evidence="1" id="KW-0880">Kelch repeat</keyword>
<dbReference type="GO" id="GO:0005634">
    <property type="term" value="C:nucleus"/>
    <property type="evidence" value="ECO:0007669"/>
    <property type="project" value="UniProtKB-ARBA"/>
</dbReference>
<evidence type="ECO:0000313" key="4">
    <source>
        <dbReference type="EMBL" id="VVB09448.1"/>
    </source>
</evidence>
<dbReference type="InterPro" id="IPR006652">
    <property type="entry name" value="Kelch_1"/>
</dbReference>
<dbReference type="AlphaFoldDB" id="A0A565C786"/>
<evidence type="ECO:0000256" key="3">
    <source>
        <dbReference type="SAM" id="MobiDB-lite"/>
    </source>
</evidence>
<evidence type="ECO:0000313" key="5">
    <source>
        <dbReference type="Proteomes" id="UP000489600"/>
    </source>
</evidence>
<dbReference type="Proteomes" id="UP000489600">
    <property type="component" value="Unassembled WGS sequence"/>
</dbReference>
<dbReference type="OrthoDB" id="191037at2759"/>
<dbReference type="EMBL" id="CABITT030000006">
    <property type="protein sequence ID" value="VVB09448.1"/>
    <property type="molecule type" value="Genomic_DNA"/>
</dbReference>
<protein>
    <recommendedName>
        <fullName evidence="6">F-box domain-containing protein</fullName>
    </recommendedName>
</protein>